<protein>
    <submittedName>
        <fullName evidence="2">Uncharacterized protein</fullName>
    </submittedName>
</protein>
<proteinExistence type="predicted"/>
<evidence type="ECO:0000313" key="2">
    <source>
        <dbReference type="EMBL" id="KAF2850221.1"/>
    </source>
</evidence>
<dbReference type="AlphaFoldDB" id="A0A6A7B3Y3"/>
<accession>A0A6A7B3Y3</accession>
<name>A0A6A7B3Y3_9PLEO</name>
<gene>
    <name evidence="2" type="ORF">T440DRAFT_468578</name>
</gene>
<feature type="compositionally biased region" description="Low complexity" evidence="1">
    <location>
        <begin position="32"/>
        <end position="42"/>
    </location>
</feature>
<dbReference type="Proteomes" id="UP000799423">
    <property type="component" value="Unassembled WGS sequence"/>
</dbReference>
<sequence>MASLICPSAPFLAPRLLRPTVPIAIKVPQTAPQATYATAPDATRGDRKSTSRKGKPLNKPWKMAESSKERALAQSFGHLVMQFREACETRNVHQVMDLYPTLLEAGVLNAYDTRRITQTLHVRIRLASDHKKRAELFTFVQKVVADLASGALEPQHYAYVHLFGIFKDCKRYEEGHHLWQWLVDQDERHVSAAAYGAAIELLAYGRLMQLPDLESLYLEGLRRFPGTFAEYHLSPEAIVPDRTRPTFIAGIPMILLQGILTARMLARDWKNAYLALDTALRLYPHQLPPRYFELFMAERPLSEAYTAYMLACRAGITIRATHVTALLAKMRAAIGVSRSMADRMMLVRAMANALYASVEAGDELQSIHVGVFIQAMTQLLPEDNTERGVRDDEVPLRDAIVAAVHEITSGLMQAGFKAHIHPFDALITLSGKLRVPSLLTSTLQDLKTANIELGPIATRDAISAAGLLGNTDVIEQLWEEIVTKAENESSGIGFGDWISLTKACRRAHHTEYFWAQLARLPHAIEQGVENHIKKQIDQADTVFDAVAFEYMTVEDLSTELDQLKSQTKNIEAVLLSGQPLDIVKNPINMHLDPNHAPLASTDNMRIVYDQYSTDPHQPPPEESKIPISLSPTGIPLDELRFQNWVTIMESMSDAEAYEISLQATIDAAHKSGEPLTGRPEILQLRQDPSVQYSTINGLRTRISNLRTSVPVEVPRFRYAVSRAPQVGIDAPMAYDESRGKWRVRSGRLVKYTTPPAREDLKPVRDGALTVPTLSYYLGLESNHNAPMKKPKSILGIQRRGPGKDRVDDEASAGPTDEQSGNDKDVAAAGTSTT</sequence>
<feature type="region of interest" description="Disordered" evidence="1">
    <location>
        <begin position="786"/>
        <end position="833"/>
    </location>
</feature>
<dbReference type="EMBL" id="MU006307">
    <property type="protein sequence ID" value="KAF2850221.1"/>
    <property type="molecule type" value="Genomic_DNA"/>
</dbReference>
<evidence type="ECO:0000256" key="1">
    <source>
        <dbReference type="SAM" id="MobiDB-lite"/>
    </source>
</evidence>
<feature type="region of interest" description="Disordered" evidence="1">
    <location>
        <begin position="32"/>
        <end position="63"/>
    </location>
</feature>
<organism evidence="2 3">
    <name type="scientific">Plenodomus tracheiphilus IPT5</name>
    <dbReference type="NCBI Taxonomy" id="1408161"/>
    <lineage>
        <taxon>Eukaryota</taxon>
        <taxon>Fungi</taxon>
        <taxon>Dikarya</taxon>
        <taxon>Ascomycota</taxon>
        <taxon>Pezizomycotina</taxon>
        <taxon>Dothideomycetes</taxon>
        <taxon>Pleosporomycetidae</taxon>
        <taxon>Pleosporales</taxon>
        <taxon>Pleosporineae</taxon>
        <taxon>Leptosphaeriaceae</taxon>
        <taxon>Plenodomus</taxon>
    </lineage>
</organism>
<evidence type="ECO:0000313" key="3">
    <source>
        <dbReference type="Proteomes" id="UP000799423"/>
    </source>
</evidence>
<keyword evidence="3" id="KW-1185">Reference proteome</keyword>
<dbReference type="OrthoDB" id="185373at2759"/>
<reference evidence="2" key="1">
    <citation type="submission" date="2020-01" db="EMBL/GenBank/DDBJ databases">
        <authorList>
            <consortium name="DOE Joint Genome Institute"/>
            <person name="Haridas S."/>
            <person name="Albert R."/>
            <person name="Binder M."/>
            <person name="Bloem J."/>
            <person name="Labutti K."/>
            <person name="Salamov A."/>
            <person name="Andreopoulos B."/>
            <person name="Baker S.E."/>
            <person name="Barry K."/>
            <person name="Bills G."/>
            <person name="Bluhm B.H."/>
            <person name="Cannon C."/>
            <person name="Castanera R."/>
            <person name="Culley D.E."/>
            <person name="Daum C."/>
            <person name="Ezra D."/>
            <person name="Gonzalez J.B."/>
            <person name="Henrissat B."/>
            <person name="Kuo A."/>
            <person name="Liang C."/>
            <person name="Lipzen A."/>
            <person name="Lutzoni F."/>
            <person name="Magnuson J."/>
            <person name="Mondo S."/>
            <person name="Nolan M."/>
            <person name="Ohm R."/>
            <person name="Pangilinan J."/>
            <person name="Park H.-J."/>
            <person name="Ramirez L."/>
            <person name="Alfaro M."/>
            <person name="Sun H."/>
            <person name="Tritt A."/>
            <person name="Yoshinaga Y."/>
            <person name="Zwiers L.-H."/>
            <person name="Turgeon B.G."/>
            <person name="Goodwin S.B."/>
            <person name="Spatafora J.W."/>
            <person name="Crous P.W."/>
            <person name="Grigoriev I.V."/>
        </authorList>
    </citation>
    <scope>NUCLEOTIDE SEQUENCE</scope>
    <source>
        <strain evidence="2">IPT5</strain>
    </source>
</reference>